<dbReference type="GO" id="GO:0000122">
    <property type="term" value="P:negative regulation of transcription by RNA polymerase II"/>
    <property type="evidence" value="ECO:0007669"/>
    <property type="project" value="TreeGrafter"/>
</dbReference>
<evidence type="ECO:0000313" key="7">
    <source>
        <dbReference type="Proteomes" id="UP000824998"/>
    </source>
</evidence>
<reference evidence="6" key="1">
    <citation type="journal article" date="2021" name="IMA Fungus">
        <title>Genomic characterization of three marine fungi, including Emericellopsis atlantica sp. nov. with signatures of a generalist lifestyle and marine biomass degradation.</title>
        <authorList>
            <person name="Hagestad O.C."/>
            <person name="Hou L."/>
            <person name="Andersen J.H."/>
            <person name="Hansen E.H."/>
            <person name="Altermark B."/>
            <person name="Li C."/>
            <person name="Kuhnert E."/>
            <person name="Cox R.J."/>
            <person name="Crous P.W."/>
            <person name="Spatafora J.W."/>
            <person name="Lail K."/>
            <person name="Amirebrahimi M."/>
            <person name="Lipzen A."/>
            <person name="Pangilinan J."/>
            <person name="Andreopoulos W."/>
            <person name="Hayes R.D."/>
            <person name="Ng V."/>
            <person name="Grigoriev I.V."/>
            <person name="Jackson S.A."/>
            <person name="Sutton T.D.S."/>
            <person name="Dobson A.D.W."/>
            <person name="Rama T."/>
        </authorList>
    </citation>
    <scope>NUCLEOTIDE SEQUENCE</scope>
    <source>
        <strain evidence="6">TRa018bII</strain>
    </source>
</reference>
<dbReference type="InterPro" id="IPR036600">
    <property type="entry name" value="PAH_sf"/>
</dbReference>
<dbReference type="Proteomes" id="UP000824998">
    <property type="component" value="Unassembled WGS sequence"/>
</dbReference>
<protein>
    <submittedName>
        <fullName evidence="6">Uncharacterized protein</fullName>
    </submittedName>
</protein>
<evidence type="ECO:0000256" key="4">
    <source>
        <dbReference type="PROSITE-ProRule" id="PRU00810"/>
    </source>
</evidence>
<evidence type="ECO:0000256" key="5">
    <source>
        <dbReference type="SAM" id="MobiDB-lite"/>
    </source>
</evidence>
<dbReference type="EMBL" id="MU251878">
    <property type="protein sequence ID" value="KAG9228683.1"/>
    <property type="molecule type" value="Genomic_DNA"/>
</dbReference>
<keyword evidence="7" id="KW-1185">Reference proteome</keyword>
<evidence type="ECO:0000313" key="6">
    <source>
        <dbReference type="EMBL" id="KAG9228683.1"/>
    </source>
</evidence>
<gene>
    <name evidence="6" type="ORF">BJ875DRAFT_525838</name>
</gene>
<evidence type="ECO:0000256" key="3">
    <source>
        <dbReference type="ARBA" id="ARBA00023242"/>
    </source>
</evidence>
<dbReference type="OrthoDB" id="3436948at2759"/>
<dbReference type="GO" id="GO:0003714">
    <property type="term" value="F:transcription corepressor activity"/>
    <property type="evidence" value="ECO:0007669"/>
    <property type="project" value="InterPro"/>
</dbReference>
<proteinExistence type="predicted"/>
<keyword evidence="2" id="KW-0678">Repressor</keyword>
<sequence length="501" mass="54852">MAPEMAYQMRTPPPNTPKESSEPVATSTIEMGLSQSPGGVAHLARPDQGAPALGQERRVTLSWERGHVYRIECDSSNDLNAICATSYPITRNELTPTHINLPKMSHQMPATPPNTPTESSEPVTTSKIHEIGASTSILSEQLGIRTKTGPSQPPGGVEQLDPDIYNTFLNNIKNYMDQVIDIPSVINRISELFAGHPSLIRGFSTFLPQGYGASNDPNTICATDCPVANNALTLTQTTQDASINGAAPPQPDATKGTETFDLSTIMGLWSTSLPLPQMLAILIQPPELTRQKIELFPPIVVRLLQPGDMPNVYAIATLLSNGIDVTDQLGGELIQSPIDGTFRFPGLSVHGQGVYCLRICLYQIDFDSCPEGVAQVGYFPNLSIHAGSSVIIMEKSEYPKYMVFIPVFDFMMETTNLEHGLYNFGDGLFRDEDGVWFDDGKIERAESLYESVWLGEDGEMYRKRTDVGERNQRPPPIIPYNRNNGLVPTLGNSCSITSFVT</sequence>
<dbReference type="InterPro" id="IPR039774">
    <property type="entry name" value="Sin3-like"/>
</dbReference>
<comment type="subcellular location">
    <subcellularLocation>
        <location evidence="1 4">Nucleus</location>
    </subcellularLocation>
</comment>
<evidence type="ECO:0000256" key="2">
    <source>
        <dbReference type="ARBA" id="ARBA00022491"/>
    </source>
</evidence>
<dbReference type="GO" id="GO:0070822">
    <property type="term" value="C:Sin3-type complex"/>
    <property type="evidence" value="ECO:0007669"/>
    <property type="project" value="TreeGrafter"/>
</dbReference>
<dbReference type="PANTHER" id="PTHR12346:SF0">
    <property type="entry name" value="SIN3A, ISOFORM G"/>
    <property type="match status" value="1"/>
</dbReference>
<dbReference type="AlphaFoldDB" id="A0A9P7Y783"/>
<accession>A0A9P7Y783</accession>
<name>A0A9P7Y783_9HELO</name>
<comment type="caution">
    <text evidence="6">The sequence shown here is derived from an EMBL/GenBank/DDBJ whole genome shotgun (WGS) entry which is preliminary data.</text>
</comment>
<dbReference type="PANTHER" id="PTHR12346">
    <property type="entry name" value="SIN3B-RELATED"/>
    <property type="match status" value="1"/>
</dbReference>
<evidence type="ECO:0000256" key="1">
    <source>
        <dbReference type="ARBA" id="ARBA00004123"/>
    </source>
</evidence>
<organism evidence="6 7">
    <name type="scientific">Amylocarpus encephaloides</name>
    <dbReference type="NCBI Taxonomy" id="45428"/>
    <lineage>
        <taxon>Eukaryota</taxon>
        <taxon>Fungi</taxon>
        <taxon>Dikarya</taxon>
        <taxon>Ascomycota</taxon>
        <taxon>Pezizomycotina</taxon>
        <taxon>Leotiomycetes</taxon>
        <taxon>Helotiales</taxon>
        <taxon>Helotiales incertae sedis</taxon>
        <taxon>Amylocarpus</taxon>
    </lineage>
</organism>
<dbReference type="Pfam" id="PF02671">
    <property type="entry name" value="PAH"/>
    <property type="match status" value="1"/>
</dbReference>
<dbReference type="InterPro" id="IPR003822">
    <property type="entry name" value="PAH"/>
</dbReference>
<dbReference type="SUPFAM" id="SSF47762">
    <property type="entry name" value="PAH2 domain"/>
    <property type="match status" value="1"/>
</dbReference>
<dbReference type="Gene3D" id="1.20.1160.11">
    <property type="entry name" value="Paired amphipathic helix"/>
    <property type="match status" value="1"/>
</dbReference>
<feature type="region of interest" description="Disordered" evidence="5">
    <location>
        <begin position="1"/>
        <end position="24"/>
    </location>
</feature>
<keyword evidence="3 4" id="KW-0539">Nucleus</keyword>
<dbReference type="PROSITE" id="PS51477">
    <property type="entry name" value="PAH"/>
    <property type="match status" value="1"/>
</dbReference>